<dbReference type="EMBL" id="CM039172">
    <property type="protein sequence ID" value="KAH9781229.1"/>
    <property type="molecule type" value="Genomic_DNA"/>
</dbReference>
<proteinExistence type="predicted"/>
<accession>A0ACB8M616</accession>
<keyword evidence="2" id="KW-1185">Reference proteome</keyword>
<evidence type="ECO:0000313" key="2">
    <source>
        <dbReference type="Proteomes" id="UP000829398"/>
    </source>
</evidence>
<organism evidence="1 2">
    <name type="scientific">Citrus sinensis</name>
    <name type="common">Sweet orange</name>
    <name type="synonym">Citrus aurantium var. sinensis</name>
    <dbReference type="NCBI Taxonomy" id="2711"/>
    <lineage>
        <taxon>Eukaryota</taxon>
        <taxon>Viridiplantae</taxon>
        <taxon>Streptophyta</taxon>
        <taxon>Embryophyta</taxon>
        <taxon>Tracheophyta</taxon>
        <taxon>Spermatophyta</taxon>
        <taxon>Magnoliopsida</taxon>
        <taxon>eudicotyledons</taxon>
        <taxon>Gunneridae</taxon>
        <taxon>Pentapetalae</taxon>
        <taxon>rosids</taxon>
        <taxon>malvids</taxon>
        <taxon>Sapindales</taxon>
        <taxon>Rutaceae</taxon>
        <taxon>Aurantioideae</taxon>
        <taxon>Citrus</taxon>
    </lineage>
</organism>
<gene>
    <name evidence="1" type="ORF">KPL71_008382</name>
</gene>
<protein>
    <submittedName>
        <fullName evidence="1">Beta-galactosidase 16</fullName>
    </submittedName>
</protein>
<sequence>MSGGVRGGEVTYDGRSLIINGERKVLFSGSIHYPRSPREMWPSLISKAKEGGLDVIQTYVFWNLHEPQPGKIENEYQMVENAFGERGPPYIKWAAEMAVGLQTGVPWVMCKQDDAPDPVINACNGRKCGETFKGPNSPNKPSIWTENWTSRYQAYGEDPIGRTADDIAFHVALWVARNGSFVNYYMYHGGTNFGREASAFVTASYYDDAPLDEYGMINQPKWGHLKELHAAIKLCSNTLLLGKAMTPLQLGPKQEAYLFAENSSEECASAFLVNKDKQNVDVVFQNSSYKLLANSISILPDCRNVKTQTNTRTRIPIMYFNASDQWEEFKEPIPNFEDTSLKSDTLLEHTDTTKDTSDYLWYSFSFQPEPSDTRAQLSVHSLGHVLHAFVNGVPVGSAHGSYKNTSFTLQTDFSLSNGINNVSLLSVMVGLPDSGAYLERKRYGPVAVSIQNKEGSMNFTNYKWGQKVGLLGENLQIYTDEGSKIIQWSKLSSSDISPPLTWYKTVFDATGEDEYVALNLNGMRKGEARVNGRSIGRYWPSLITPRGEPSQISYNIPRSFLKPTGNLLVLLEEEGGDPLSITLESVVIDSVCGKARASHYRHYNGSREAKVVHLQCAPNGYITKILFASYGTPFGGCGRDGHAIGYCDSPNSKFAAEKVSFC</sequence>
<comment type="caution">
    <text evidence="1">The sequence shown here is derived from an EMBL/GenBank/DDBJ whole genome shotgun (WGS) entry which is preliminary data.</text>
</comment>
<dbReference type="Proteomes" id="UP000829398">
    <property type="component" value="Chromosome 3"/>
</dbReference>
<evidence type="ECO:0000313" key="1">
    <source>
        <dbReference type="EMBL" id="KAH9781229.1"/>
    </source>
</evidence>
<name>A0ACB8M616_CITSI</name>
<reference evidence="2" key="1">
    <citation type="journal article" date="2023" name="Hortic. Res.">
        <title>A chromosome-level phased genome enabling allele-level studies in sweet orange: a case study on citrus Huanglongbing tolerance.</title>
        <authorList>
            <person name="Wu B."/>
            <person name="Yu Q."/>
            <person name="Deng Z."/>
            <person name="Duan Y."/>
            <person name="Luo F."/>
            <person name="Gmitter F. Jr."/>
        </authorList>
    </citation>
    <scope>NUCLEOTIDE SEQUENCE [LARGE SCALE GENOMIC DNA]</scope>
    <source>
        <strain evidence="2">cv. Valencia</strain>
    </source>
</reference>